<name>A0ABQ8MNI8_LABRO</name>
<feature type="region of interest" description="Disordered" evidence="2">
    <location>
        <begin position="480"/>
        <end position="503"/>
    </location>
</feature>
<feature type="region of interest" description="Disordered" evidence="2">
    <location>
        <begin position="320"/>
        <end position="372"/>
    </location>
</feature>
<reference evidence="4 5" key="1">
    <citation type="submission" date="2022-01" db="EMBL/GenBank/DDBJ databases">
        <title>A high-quality chromosome-level genome assembly of rohu carp, Labeo rohita.</title>
        <authorList>
            <person name="Arick M.A. II"/>
            <person name="Hsu C.-Y."/>
            <person name="Magbanua Z."/>
            <person name="Pechanova O."/>
            <person name="Grover C."/>
            <person name="Miller E."/>
            <person name="Thrash A."/>
            <person name="Ezzel L."/>
            <person name="Alam S."/>
            <person name="Benzie J."/>
            <person name="Hamilton M."/>
            <person name="Karsi A."/>
            <person name="Lawrence M.L."/>
            <person name="Peterson D.G."/>
        </authorList>
    </citation>
    <scope>NUCLEOTIDE SEQUENCE [LARGE SCALE GENOMIC DNA]</scope>
    <source>
        <strain evidence="5">BAU-BD-2019</strain>
        <tissue evidence="4">Blood</tissue>
    </source>
</reference>
<evidence type="ECO:0000256" key="2">
    <source>
        <dbReference type="SAM" id="MobiDB-lite"/>
    </source>
</evidence>
<dbReference type="PROSITE" id="PS50209">
    <property type="entry name" value="CARD"/>
    <property type="match status" value="1"/>
</dbReference>
<feature type="region of interest" description="Disordered" evidence="2">
    <location>
        <begin position="1473"/>
        <end position="1504"/>
    </location>
</feature>
<protein>
    <submittedName>
        <fullName evidence="4">Coiled-coil domain-containing protein 180</fullName>
    </submittedName>
</protein>
<dbReference type="InterPro" id="IPR042142">
    <property type="entry name" value="CARD_CARD9"/>
</dbReference>
<proteinExistence type="predicted"/>
<dbReference type="SUPFAM" id="SSF47986">
    <property type="entry name" value="DEATH domain"/>
    <property type="match status" value="1"/>
</dbReference>
<feature type="coiled-coil region" evidence="1">
    <location>
        <begin position="215"/>
        <end position="249"/>
    </location>
</feature>
<feature type="compositionally biased region" description="Basic and acidic residues" evidence="2">
    <location>
        <begin position="348"/>
        <end position="359"/>
    </location>
</feature>
<dbReference type="Pfam" id="PF14644">
    <property type="entry name" value="DUF4456"/>
    <property type="match status" value="1"/>
</dbReference>
<dbReference type="PANTHER" id="PTHR21444">
    <property type="entry name" value="COILED-COIL DOMAIN-CONTAINING PROTEIN 180"/>
    <property type="match status" value="1"/>
</dbReference>
<organism evidence="4 5">
    <name type="scientific">Labeo rohita</name>
    <name type="common">Indian major carp</name>
    <name type="synonym">Cyprinus rohita</name>
    <dbReference type="NCBI Taxonomy" id="84645"/>
    <lineage>
        <taxon>Eukaryota</taxon>
        <taxon>Metazoa</taxon>
        <taxon>Chordata</taxon>
        <taxon>Craniata</taxon>
        <taxon>Vertebrata</taxon>
        <taxon>Euteleostomi</taxon>
        <taxon>Actinopterygii</taxon>
        <taxon>Neopterygii</taxon>
        <taxon>Teleostei</taxon>
        <taxon>Ostariophysi</taxon>
        <taxon>Cypriniformes</taxon>
        <taxon>Cyprinidae</taxon>
        <taxon>Labeoninae</taxon>
        <taxon>Labeonini</taxon>
        <taxon>Labeo</taxon>
    </lineage>
</organism>
<dbReference type="InterPro" id="IPR028089">
    <property type="entry name" value="DUF4455"/>
</dbReference>
<evidence type="ECO:0000256" key="1">
    <source>
        <dbReference type="SAM" id="Coils"/>
    </source>
</evidence>
<dbReference type="Proteomes" id="UP000830375">
    <property type="component" value="Unassembled WGS sequence"/>
</dbReference>
<dbReference type="Pfam" id="PF14643">
    <property type="entry name" value="DUF4455"/>
    <property type="match status" value="1"/>
</dbReference>
<dbReference type="Gene3D" id="1.10.533.10">
    <property type="entry name" value="Death Domain, Fas"/>
    <property type="match status" value="1"/>
</dbReference>
<dbReference type="Pfam" id="PF00619">
    <property type="entry name" value="CARD"/>
    <property type="match status" value="1"/>
</dbReference>
<gene>
    <name evidence="4" type="ORF">H4Q32_002617</name>
</gene>
<dbReference type="CDD" id="cd08809">
    <property type="entry name" value="CARD_CARD9"/>
    <property type="match status" value="1"/>
</dbReference>
<evidence type="ECO:0000313" key="5">
    <source>
        <dbReference type="Proteomes" id="UP000830375"/>
    </source>
</evidence>
<feature type="coiled-coil region" evidence="1">
    <location>
        <begin position="160"/>
        <end position="187"/>
    </location>
</feature>
<feature type="coiled-coil region" evidence="1">
    <location>
        <begin position="1630"/>
        <end position="1657"/>
    </location>
</feature>
<evidence type="ECO:0000259" key="3">
    <source>
        <dbReference type="PROSITE" id="PS50209"/>
    </source>
</evidence>
<dbReference type="InterPro" id="IPR001315">
    <property type="entry name" value="CARD"/>
</dbReference>
<keyword evidence="5" id="KW-1185">Reference proteome</keyword>
<dbReference type="EMBL" id="JACTAM010000005">
    <property type="protein sequence ID" value="KAI2664415.1"/>
    <property type="molecule type" value="Genomic_DNA"/>
</dbReference>
<comment type="caution">
    <text evidence="4">The sequence shown here is derived from an EMBL/GenBank/DDBJ whole genome shotgun (WGS) entry which is preliminary data.</text>
</comment>
<feature type="domain" description="CARD" evidence="3">
    <location>
        <begin position="12"/>
        <end position="104"/>
    </location>
</feature>
<evidence type="ECO:0000313" key="4">
    <source>
        <dbReference type="EMBL" id="KAI2664415.1"/>
    </source>
</evidence>
<accession>A0ABQ8MNI8</accession>
<keyword evidence="1" id="KW-0175">Coiled coil</keyword>
<dbReference type="InterPro" id="IPR011029">
    <property type="entry name" value="DEATH-like_dom_sf"/>
</dbReference>
<dbReference type="PANTHER" id="PTHR21444:SF14">
    <property type="entry name" value="COILED-COIL DOMAIN-CONTAINING PROTEIN 180"/>
    <property type="match status" value="1"/>
</dbReference>
<sequence length="1841" mass="213411">MSDGPGGFEVEEDDECWARLEDYRMLLIKTIEPSRITPYLRQCKVLSSEDEEQIYNDPSLVIRRRKVGVLLDILQRTGLKGYEAFLESLELDYPDVYRKITGKEPARVFSVLIDTAGECGLTQFLMSEVSRLQKLAQDERRKRLEVSAQAAEQLDTIRKLQLCENELHKQQDRVQRTREERERMCEEAQSDSKIQRKKTITLKNAMEQRPSHELIWQMQRENDLLAARIQELESAAKVQTLEHEKLDLQSLEEFKQQSQAQYQELAICTREEYHLENSKNLQDKDQYRKQIREMGERYDELQVQLFRTQGDVLALQSKLRKQKNPIQVHSEESSLLSSFEMKSQTSEEESRERGEKDMSEESQSQTSGEYNRMFSEEDLSANCRLRGKCNFHYRRKRALRTKKFTDKESVQCILDNTSGTTMVDTRVLPSGKVYRQMFDAQLSLALFDSRRKRVADEDDGLLSGDAADSASQQLNGTLNITTRNTFHSGGKRSEDQDDSEEVWGLPDTVVPEKKNSDIIDRLAEKRRKDHTEAVSQLQTDLSSISVRFEPLFGQTGTNILLRLSEHNDNIESLMQKIENISDLTAHSYEDMHEIWNKVSHESSLKRKWIKELDEIYSKYESERKTMISALLRNSTTKLEKISYLMPCDVHRLIDNEAMVMINQALLANQRALAKLCLNLMEKHLQMDIFQRQRWEEKLQDWKRIKLNDAVSRFKEFMNSPHIKNPKSIQDTMSTLKSDQKTQSEKRIQTLEILRDMTPPGISKASVAEWYSALSVINKQIDCIHIAAMEKLHKNFENNWQVCLAEVDLFKTEVSTCGFTSDEIQNIVNVEILPLIGQCQSQTEIYLEKLDTAFERLAKTAAYDSKCLFKLMNGAAQLWEIHCAGMLNREQQLQNSLESLKERGPAGYDVGQTQAGKLRRSSESLLREDTKLYMNIYKEEVETVEGYLSLVLQELQAYSHSVSQFFNVKEIYGKDSKDFCQLYPSLKLGKSMTTIKNERLKTELEVKHRGAQKPHFNRQGSSTFSPSSAMDDQDCKTLEFSISQTKETLTTAKGNVYNCFGFHTSHNEEQETDLKETELVLYPKALIVELLKDVRQTFFSHLEESFHITLNNTMTVVEAKKEKLKAELDLRLQLHQPRAARIEMDIHNVRAERMDRHCKGILDVLEDCRTEVQELQIQQNKLTEDFLMQIYNREKDFTIAASSEKINKLRTSLQTNLNKHISIIQTLQRDFRQKTELFSEGGSFTPQEIEVFQSHLEKMDKRIDSAEWAVIQDMEERETKCLEQAKDILRKFEEKFSFLAIDLKFFEKMQQIFTNTRVQIKGEALKSNMQKKAIDGMLTNLKEMTAEYDQPTPDKKIVTVVEITSLTTSLMEELQKRCQYLDCFLDSSMAVPRPQTPFQGAFAVAARPRSRIQEKTGSPDGDGLLHPSRIGVSFLDDAAVGVIKGLLKVGKAQDLKEANVDSIERRPSAARINSPFGSDWRSGKSPSQSGIEPLRRKSVESMTAQRRFSKPNRFDKKFLIFGSKPEEQLDSVPFKASITSILWKANDILLLVAEEFYKKKERRPITRPEQLQETFDQCAEEINKRLLIYQSQSHDYHNSCLQEFQLQLKAIEEFLSNVPEKLFSKLRDQYLEELTRNMTQIQQRFQMAQEQSEQKRREHSGQLRVRLSHPAYETELKQLVLAEEERQTEHRQAIQNKRQDIQACVLKNAEEFVTALARLAEALLFQFDNLITIHEVQVGYKSSTLIQKGSRTWSGICYFGSTDGRSFHKQSQETATITTAKTTLGHLKTIEKRDAVHEHYGQRVQEELFKAQRECDAQERQLQQWYDHWQSQLKTLASLTSE</sequence>
<dbReference type="InterPro" id="IPR027914">
    <property type="entry name" value="DUF4456"/>
</dbReference>